<keyword evidence="1" id="KW-0472">Membrane</keyword>
<keyword evidence="3" id="KW-1185">Reference proteome</keyword>
<name>A0A0C9UZB8_SPHS4</name>
<protein>
    <submittedName>
        <fullName evidence="2">Uncharacterized protein</fullName>
    </submittedName>
</protein>
<evidence type="ECO:0000313" key="3">
    <source>
        <dbReference type="Proteomes" id="UP000054279"/>
    </source>
</evidence>
<feature type="transmembrane region" description="Helical" evidence="1">
    <location>
        <begin position="44"/>
        <end position="66"/>
    </location>
</feature>
<gene>
    <name evidence="2" type="ORF">M422DRAFT_49183</name>
</gene>
<keyword evidence="1" id="KW-0812">Transmembrane</keyword>
<dbReference type="AlphaFoldDB" id="A0A0C9UZB8"/>
<dbReference type="HOGENOM" id="CLU_1908053_0_0_1"/>
<proteinExistence type="predicted"/>
<organism evidence="2 3">
    <name type="scientific">Sphaerobolus stellatus (strain SS14)</name>
    <dbReference type="NCBI Taxonomy" id="990650"/>
    <lineage>
        <taxon>Eukaryota</taxon>
        <taxon>Fungi</taxon>
        <taxon>Dikarya</taxon>
        <taxon>Basidiomycota</taxon>
        <taxon>Agaricomycotina</taxon>
        <taxon>Agaricomycetes</taxon>
        <taxon>Phallomycetidae</taxon>
        <taxon>Geastrales</taxon>
        <taxon>Sphaerobolaceae</taxon>
        <taxon>Sphaerobolus</taxon>
    </lineage>
</organism>
<dbReference type="EMBL" id="KN837145">
    <property type="protein sequence ID" value="KIJ40224.1"/>
    <property type="molecule type" value="Genomic_DNA"/>
</dbReference>
<keyword evidence="1" id="KW-1133">Transmembrane helix</keyword>
<evidence type="ECO:0000256" key="1">
    <source>
        <dbReference type="SAM" id="Phobius"/>
    </source>
</evidence>
<accession>A0A0C9UZB8</accession>
<reference evidence="2 3" key="1">
    <citation type="submission" date="2014-06" db="EMBL/GenBank/DDBJ databases">
        <title>Evolutionary Origins and Diversification of the Mycorrhizal Mutualists.</title>
        <authorList>
            <consortium name="DOE Joint Genome Institute"/>
            <consortium name="Mycorrhizal Genomics Consortium"/>
            <person name="Kohler A."/>
            <person name="Kuo A."/>
            <person name="Nagy L.G."/>
            <person name="Floudas D."/>
            <person name="Copeland A."/>
            <person name="Barry K.W."/>
            <person name="Cichocki N."/>
            <person name="Veneault-Fourrey C."/>
            <person name="LaButti K."/>
            <person name="Lindquist E.A."/>
            <person name="Lipzen A."/>
            <person name="Lundell T."/>
            <person name="Morin E."/>
            <person name="Murat C."/>
            <person name="Riley R."/>
            <person name="Ohm R."/>
            <person name="Sun H."/>
            <person name="Tunlid A."/>
            <person name="Henrissat B."/>
            <person name="Grigoriev I.V."/>
            <person name="Hibbett D.S."/>
            <person name="Martin F."/>
        </authorList>
    </citation>
    <scope>NUCLEOTIDE SEQUENCE [LARGE SCALE GENOMIC DNA]</scope>
    <source>
        <strain evidence="2 3">SS14</strain>
    </source>
</reference>
<evidence type="ECO:0000313" key="2">
    <source>
        <dbReference type="EMBL" id="KIJ40224.1"/>
    </source>
</evidence>
<sequence length="133" mass="15377">MRNDTARNLYTFWALVHKAQRGAPISQYNYYVISFLEGKPSIKWLVHIAFWLCLGKVSFIFIYVWLLTWDFFVPNTETTLCSQVPSAKHSTFIVSGAYVAFTFSIHRDVTVTVTSTQLSHNFISLILFLRTTL</sequence>
<dbReference type="Proteomes" id="UP000054279">
    <property type="component" value="Unassembled WGS sequence"/>
</dbReference>